<dbReference type="InterPro" id="IPR015590">
    <property type="entry name" value="Aldehyde_DH_dom"/>
</dbReference>
<gene>
    <name evidence="6" type="ORF">GCM10010439_66630</name>
</gene>
<dbReference type="Gene3D" id="3.40.309.10">
    <property type="entry name" value="Aldehyde Dehydrogenase, Chain A, domain 2"/>
    <property type="match status" value="1"/>
</dbReference>
<evidence type="ECO:0000256" key="4">
    <source>
        <dbReference type="RuleBase" id="RU003345"/>
    </source>
</evidence>
<dbReference type="Gene3D" id="3.40.605.10">
    <property type="entry name" value="Aldehyde Dehydrogenase, Chain A, domain 1"/>
    <property type="match status" value="1"/>
</dbReference>
<evidence type="ECO:0000313" key="6">
    <source>
        <dbReference type="EMBL" id="GAA2737270.1"/>
    </source>
</evidence>
<sequence>MNTEPTHRLYIDGAWTEGSGDERIEIVNPATEQVVGRVPQATRDDVVRAVQAARRAFDEGPWPRMSVRERAETMLAMAAVMERRASELIELNMAEAGSTRPLAESIQVGIPIRHFRDMAERVMPSFAWEKPVAPTVGPGSIGQGVLRREPFGVAALVSAYNFPFFLSVMKLAPALAAGCTTVLKPAPTTPLEVLVLGEIAEEAGLPPGVLNIVTGDVEAGRELTTNPMVDLVSFTGSDTVGRLVYEQAASTMKRAVLELGGKSASIVCEDADLDKVLPEIMAGIVVQAGQGCALYTRTLVHRSRHDELVEKIVTALRYVKVGDPAEPDTVMGPLISEAQRDKVEKLIRTGMEEGARIAFGGGRPSGLDKGYFVEPTLFTGVDNAMTIARTEFFGPVGLVIPFDDDEDAVRIANDSPYGLAGSVWSADPARAYEIAKRIRAGLVTVNGGGGGVTPHVAFGGYKQSGLGREWGEYGLDEYLQTKSISWSVAGG</sequence>
<evidence type="ECO:0000313" key="7">
    <source>
        <dbReference type="Proteomes" id="UP001501842"/>
    </source>
</evidence>
<comment type="caution">
    <text evidence="6">The sequence shown here is derived from an EMBL/GenBank/DDBJ whole genome shotgun (WGS) entry which is preliminary data.</text>
</comment>
<dbReference type="CDD" id="cd07089">
    <property type="entry name" value="ALDH_CddD-AldA-like"/>
    <property type="match status" value="1"/>
</dbReference>
<dbReference type="InterPro" id="IPR029510">
    <property type="entry name" value="Ald_DH_CS_GLU"/>
</dbReference>
<proteinExistence type="inferred from homology"/>
<dbReference type="PANTHER" id="PTHR42804:SF1">
    <property type="entry name" value="ALDEHYDE DEHYDROGENASE-RELATED"/>
    <property type="match status" value="1"/>
</dbReference>
<dbReference type="RefSeq" id="WP_344456812.1">
    <property type="nucleotide sequence ID" value="NZ_BAAATZ010000034.1"/>
</dbReference>
<keyword evidence="2 4" id="KW-0560">Oxidoreductase</keyword>
<protein>
    <submittedName>
        <fullName evidence="6">Aldehyde dehydrogenase family protein</fullName>
    </submittedName>
</protein>
<dbReference type="Pfam" id="PF00171">
    <property type="entry name" value="Aldedh"/>
    <property type="match status" value="1"/>
</dbReference>
<dbReference type="PANTHER" id="PTHR42804">
    <property type="entry name" value="ALDEHYDE DEHYDROGENASE"/>
    <property type="match status" value="1"/>
</dbReference>
<dbReference type="SUPFAM" id="SSF53720">
    <property type="entry name" value="ALDH-like"/>
    <property type="match status" value="1"/>
</dbReference>
<evidence type="ECO:0000256" key="1">
    <source>
        <dbReference type="ARBA" id="ARBA00009986"/>
    </source>
</evidence>
<evidence type="ECO:0000256" key="3">
    <source>
        <dbReference type="PROSITE-ProRule" id="PRU10007"/>
    </source>
</evidence>
<dbReference type="PROSITE" id="PS00687">
    <property type="entry name" value="ALDEHYDE_DEHYDR_GLU"/>
    <property type="match status" value="1"/>
</dbReference>
<dbReference type="InterPro" id="IPR016161">
    <property type="entry name" value="Ald_DH/histidinol_DH"/>
</dbReference>
<name>A0ABP6H5M5_9ACTN</name>
<feature type="domain" description="Aldehyde dehydrogenase" evidence="5">
    <location>
        <begin position="15"/>
        <end position="484"/>
    </location>
</feature>
<evidence type="ECO:0000259" key="5">
    <source>
        <dbReference type="Pfam" id="PF00171"/>
    </source>
</evidence>
<feature type="active site" evidence="3">
    <location>
        <position position="258"/>
    </location>
</feature>
<dbReference type="InterPro" id="IPR016162">
    <property type="entry name" value="Ald_DH_N"/>
</dbReference>
<comment type="similarity">
    <text evidence="1 4">Belongs to the aldehyde dehydrogenase family.</text>
</comment>
<accession>A0ABP6H5M5</accession>
<dbReference type="InterPro" id="IPR016163">
    <property type="entry name" value="Ald_DH_C"/>
</dbReference>
<dbReference type="Proteomes" id="UP001501842">
    <property type="component" value="Unassembled WGS sequence"/>
</dbReference>
<reference evidence="7" key="1">
    <citation type="journal article" date="2019" name="Int. J. Syst. Evol. Microbiol.">
        <title>The Global Catalogue of Microorganisms (GCM) 10K type strain sequencing project: providing services to taxonomists for standard genome sequencing and annotation.</title>
        <authorList>
            <consortium name="The Broad Institute Genomics Platform"/>
            <consortium name="The Broad Institute Genome Sequencing Center for Infectious Disease"/>
            <person name="Wu L."/>
            <person name="Ma J."/>
        </authorList>
    </citation>
    <scope>NUCLEOTIDE SEQUENCE [LARGE SCALE GENOMIC DNA]</scope>
    <source>
        <strain evidence="7">JCM 8201</strain>
    </source>
</reference>
<organism evidence="6 7">
    <name type="scientific">Actinocorallia aurantiaca</name>
    <dbReference type="NCBI Taxonomy" id="46204"/>
    <lineage>
        <taxon>Bacteria</taxon>
        <taxon>Bacillati</taxon>
        <taxon>Actinomycetota</taxon>
        <taxon>Actinomycetes</taxon>
        <taxon>Streptosporangiales</taxon>
        <taxon>Thermomonosporaceae</taxon>
        <taxon>Actinocorallia</taxon>
    </lineage>
</organism>
<dbReference type="EMBL" id="BAAATZ010000034">
    <property type="protein sequence ID" value="GAA2737270.1"/>
    <property type="molecule type" value="Genomic_DNA"/>
</dbReference>
<keyword evidence="7" id="KW-1185">Reference proteome</keyword>
<evidence type="ECO:0000256" key="2">
    <source>
        <dbReference type="ARBA" id="ARBA00023002"/>
    </source>
</evidence>